<keyword evidence="3 5" id="KW-1133">Transmembrane helix</keyword>
<keyword evidence="8" id="KW-1185">Reference proteome</keyword>
<comment type="caution">
    <text evidence="7">The sequence shown here is derived from an EMBL/GenBank/DDBJ whole genome shotgun (WGS) entry which is preliminary data.</text>
</comment>
<accession>A0ABW4J8F0</accession>
<dbReference type="InterPro" id="IPR017500">
    <property type="entry name" value="Phage_infect_YhgE_N"/>
</dbReference>
<feature type="transmembrane region" description="Helical" evidence="5">
    <location>
        <begin position="853"/>
        <end position="870"/>
    </location>
</feature>
<feature type="transmembrane region" description="Helical" evidence="5">
    <location>
        <begin position="12"/>
        <end position="34"/>
    </location>
</feature>
<feature type="transmembrane region" description="Helical" evidence="5">
    <location>
        <begin position="823"/>
        <end position="846"/>
    </location>
</feature>
<dbReference type="PANTHER" id="PTHR43077">
    <property type="entry name" value="TRANSPORT PERMEASE YVFS-RELATED"/>
    <property type="match status" value="1"/>
</dbReference>
<dbReference type="Gene3D" id="1.10.287.950">
    <property type="entry name" value="Methyl-accepting chemotaxis protein"/>
    <property type="match status" value="3"/>
</dbReference>
<sequence>MIKNEWKFIGHNRLILVSVIVMTIIPFLYSIFFLKSVWDPYGNTQDLPVAVVNKDKAVKYNGETLNVGKETVKKLKKNKQLGWRFVSANEAKVGMKDKKYYTIITIPKDFSKNAATLMNKHPKKMVLNYKTNDSLNYIGEVISSVGVSGLDKQIRAAVTNAYASAMFDQLHVIGKGMGQAATGASQVNTGLVTLNNGLNQYTAGVSQVNDGVQTLSVSVSPLATGVQQLADGSNSLATGLGTYTAGVDTLADGISTLNGSTGTLASGVQQLADGGTQLQSGQQQLTANSSTLNSGSAQVADGLAQMAAQTLPLTSSVNQLTSGSMQLSNGLNQLETALSASNTPTQQAQITQLTTALPQINSGLQQLNQSLQGSSSTTNIAGGLTDNLTDIGNQAQTLGGYLTSAGQSLSSIQAAASGANTDTTSEASAITAQIVSALTNSGTQLSDADQTTVSTVIQQSLASQTANTSSDITSALQSIAADLQAAGTANRAIGTNLQAIQTAAPQLQQLSGQLTQLQTSVNQLATASNQALPGAVQAITQLNSGLASVQTALAGSGNQTGLTSGASQLSSGLTQLNGSVPTLTSGINQLSTGATQVNSGVQQYTGGVDQLGSGISQLTTGLSQLNSQVPTLVNGVSQLNDGGQTLKRNSSTLNSGATQLASGIGSMNAQIPTLISGVQTLSSGTSQLAANSADLTDGSQKLTDGSKSLKTALTTGAHEVNGIKTTSKTADMFAAPTKTKHSYYSRVSNYGHALAPYVLSVALYVGAIVFNFAYPIRKVSKTDGTAAQWFLSKVCVGAVVAVGMAVIEATFIIIAGLDVDHVVQFYLTAILFALTSMFLIMFLSMTFDNPGRFVAMVILMLQLGGSGGTFPMEVTNGFFNAIHPFLPMTYSINAFREAITSGLGSNTVFASWGTLLIFLAVSLGLLYYGMRILQKIHESNFMVPSQLDDNQKLQDLEK</sequence>
<evidence type="ECO:0000256" key="3">
    <source>
        <dbReference type="ARBA" id="ARBA00022989"/>
    </source>
</evidence>
<dbReference type="EMBL" id="JBHTOP010000026">
    <property type="protein sequence ID" value="MFD1672629.1"/>
    <property type="molecule type" value="Genomic_DNA"/>
</dbReference>
<protein>
    <submittedName>
        <fullName evidence="7">YhgE/Pip family protein</fullName>
    </submittedName>
</protein>
<evidence type="ECO:0000256" key="4">
    <source>
        <dbReference type="ARBA" id="ARBA00023136"/>
    </source>
</evidence>
<dbReference type="InterPro" id="IPR013525">
    <property type="entry name" value="ABC2_TM"/>
</dbReference>
<proteinExistence type="predicted"/>
<evidence type="ECO:0000256" key="2">
    <source>
        <dbReference type="ARBA" id="ARBA00022692"/>
    </source>
</evidence>
<organism evidence="7 8">
    <name type="scientific">Agrilactobacillus yilanensis</name>
    <dbReference type="NCBI Taxonomy" id="2485997"/>
    <lineage>
        <taxon>Bacteria</taxon>
        <taxon>Bacillati</taxon>
        <taxon>Bacillota</taxon>
        <taxon>Bacilli</taxon>
        <taxon>Lactobacillales</taxon>
        <taxon>Lactobacillaceae</taxon>
        <taxon>Agrilactobacillus</taxon>
    </lineage>
</organism>
<evidence type="ECO:0000256" key="5">
    <source>
        <dbReference type="SAM" id="Phobius"/>
    </source>
</evidence>
<gene>
    <name evidence="7" type="ORF">ACFQ5M_10995</name>
</gene>
<comment type="subcellular location">
    <subcellularLocation>
        <location evidence="1">Membrane</location>
        <topology evidence="1">Multi-pass membrane protein</topology>
    </subcellularLocation>
</comment>
<dbReference type="NCBIfam" id="TIGR03061">
    <property type="entry name" value="pip_yhgE_Nterm"/>
    <property type="match status" value="1"/>
</dbReference>
<dbReference type="InterPro" id="IPR017501">
    <property type="entry name" value="Phage_infect_YhgE_C"/>
</dbReference>
<dbReference type="InterPro" id="IPR023908">
    <property type="entry name" value="xxxLxxG_rpt"/>
</dbReference>
<evidence type="ECO:0000256" key="1">
    <source>
        <dbReference type="ARBA" id="ARBA00004141"/>
    </source>
</evidence>
<feature type="transmembrane region" description="Helical" evidence="5">
    <location>
        <begin position="754"/>
        <end position="774"/>
    </location>
</feature>
<dbReference type="Proteomes" id="UP001597267">
    <property type="component" value="Unassembled WGS sequence"/>
</dbReference>
<feature type="transmembrane region" description="Helical" evidence="5">
    <location>
        <begin position="909"/>
        <end position="928"/>
    </location>
</feature>
<feature type="transmembrane region" description="Helical" evidence="5">
    <location>
        <begin position="794"/>
        <end position="817"/>
    </location>
</feature>
<name>A0ABW4J8F0_9LACO</name>
<dbReference type="RefSeq" id="WP_125711792.1">
    <property type="nucleotide sequence ID" value="NZ_JBHTOP010000026.1"/>
</dbReference>
<dbReference type="NCBIfam" id="TIGR03062">
    <property type="entry name" value="pip_yhgE_Cterm"/>
    <property type="match status" value="1"/>
</dbReference>
<dbReference type="NCBIfam" id="TIGR03057">
    <property type="entry name" value="xxxLxxG_by_4"/>
    <property type="match status" value="11"/>
</dbReference>
<keyword evidence="2 5" id="KW-0812">Transmembrane</keyword>
<evidence type="ECO:0000259" key="6">
    <source>
        <dbReference type="Pfam" id="PF01061"/>
    </source>
</evidence>
<dbReference type="Pfam" id="PF01061">
    <property type="entry name" value="ABC2_membrane"/>
    <property type="match status" value="1"/>
</dbReference>
<feature type="domain" description="ABC-2 type transporter transmembrane" evidence="6">
    <location>
        <begin position="789"/>
        <end position="898"/>
    </location>
</feature>
<dbReference type="InterPro" id="IPR051328">
    <property type="entry name" value="T7SS_ABC-Transporter"/>
</dbReference>
<dbReference type="Gene3D" id="3.40.1710.10">
    <property type="entry name" value="abc type-2 transporter like domain"/>
    <property type="match status" value="1"/>
</dbReference>
<evidence type="ECO:0000313" key="7">
    <source>
        <dbReference type="EMBL" id="MFD1672629.1"/>
    </source>
</evidence>
<evidence type="ECO:0000313" key="8">
    <source>
        <dbReference type="Proteomes" id="UP001597267"/>
    </source>
</evidence>
<dbReference type="PANTHER" id="PTHR43077:SF5">
    <property type="entry name" value="PHAGE INFECTION PROTEIN"/>
    <property type="match status" value="1"/>
</dbReference>
<reference evidence="8" key="1">
    <citation type="journal article" date="2019" name="Int. J. Syst. Evol. Microbiol.">
        <title>The Global Catalogue of Microorganisms (GCM) 10K type strain sequencing project: providing services to taxonomists for standard genome sequencing and annotation.</title>
        <authorList>
            <consortium name="The Broad Institute Genomics Platform"/>
            <consortium name="The Broad Institute Genome Sequencing Center for Infectious Disease"/>
            <person name="Wu L."/>
            <person name="Ma J."/>
        </authorList>
    </citation>
    <scope>NUCLEOTIDE SEQUENCE [LARGE SCALE GENOMIC DNA]</scope>
    <source>
        <strain evidence="8">CCM 8896</strain>
    </source>
</reference>
<keyword evidence="4 5" id="KW-0472">Membrane</keyword>